<organism evidence="1 2">
    <name type="scientific">Phytophthora megakarya</name>
    <dbReference type="NCBI Taxonomy" id="4795"/>
    <lineage>
        <taxon>Eukaryota</taxon>
        <taxon>Sar</taxon>
        <taxon>Stramenopiles</taxon>
        <taxon>Oomycota</taxon>
        <taxon>Peronosporomycetes</taxon>
        <taxon>Peronosporales</taxon>
        <taxon>Peronosporaceae</taxon>
        <taxon>Phytophthora</taxon>
    </lineage>
</organism>
<reference evidence="2" key="1">
    <citation type="submission" date="2017-03" db="EMBL/GenBank/DDBJ databases">
        <title>Phytopthora megakarya and P. palmivora, two closely related causual agents of cacao black pod achieved similar genome size and gene model numbers by different mechanisms.</title>
        <authorList>
            <person name="Ali S."/>
            <person name="Shao J."/>
            <person name="Larry D.J."/>
            <person name="Kronmiller B."/>
            <person name="Shen D."/>
            <person name="Strem M.D."/>
            <person name="Melnick R.L."/>
            <person name="Guiltinan M.J."/>
            <person name="Tyler B.M."/>
            <person name="Meinhardt L.W."/>
            <person name="Bailey B.A."/>
        </authorList>
    </citation>
    <scope>NUCLEOTIDE SEQUENCE [LARGE SCALE GENOMIC DNA]</scope>
    <source>
        <strain evidence="2">zdho120</strain>
    </source>
</reference>
<comment type="caution">
    <text evidence="1">The sequence shown here is derived from an EMBL/GenBank/DDBJ whole genome shotgun (WGS) entry which is preliminary data.</text>
</comment>
<dbReference type="PANTHER" id="PTHR33064">
    <property type="entry name" value="POL PROTEIN"/>
    <property type="match status" value="1"/>
</dbReference>
<dbReference type="InterPro" id="IPR051320">
    <property type="entry name" value="Viral_Replic_Matur_Polypro"/>
</dbReference>
<name>A0A225W083_9STRA</name>
<gene>
    <name evidence="1" type="ORF">PHMEG_00015948</name>
</gene>
<dbReference type="InterPro" id="IPR043502">
    <property type="entry name" value="DNA/RNA_pol_sf"/>
</dbReference>
<evidence type="ECO:0000313" key="1">
    <source>
        <dbReference type="EMBL" id="OWZ11093.1"/>
    </source>
</evidence>
<dbReference type="AlphaFoldDB" id="A0A225W083"/>
<dbReference type="OrthoDB" id="161383at2759"/>
<keyword evidence="2" id="KW-1185">Reference proteome</keyword>
<dbReference type="Gene3D" id="3.10.10.10">
    <property type="entry name" value="HIV Type 1 Reverse Transcriptase, subunit A, domain 1"/>
    <property type="match status" value="1"/>
</dbReference>
<dbReference type="SUPFAM" id="SSF56672">
    <property type="entry name" value="DNA/RNA polymerases"/>
    <property type="match status" value="1"/>
</dbReference>
<dbReference type="EMBL" id="NBNE01002230">
    <property type="protein sequence ID" value="OWZ11093.1"/>
    <property type="molecule type" value="Genomic_DNA"/>
</dbReference>
<evidence type="ECO:0000313" key="2">
    <source>
        <dbReference type="Proteomes" id="UP000198211"/>
    </source>
</evidence>
<dbReference type="Proteomes" id="UP000198211">
    <property type="component" value="Unassembled WGS sequence"/>
</dbReference>
<dbReference type="InterPro" id="IPR043128">
    <property type="entry name" value="Rev_trsase/Diguanyl_cyclase"/>
</dbReference>
<accession>A0A225W083</accession>
<dbReference type="PANTHER" id="PTHR33064:SF37">
    <property type="entry name" value="RIBONUCLEASE H"/>
    <property type="match status" value="1"/>
</dbReference>
<dbReference type="Gene3D" id="3.30.70.270">
    <property type="match status" value="2"/>
</dbReference>
<dbReference type="STRING" id="4795.A0A225W083"/>
<proteinExistence type="predicted"/>
<protein>
    <submittedName>
        <fullName evidence="1">Retroelement pol Polyprotein</fullName>
    </submittedName>
</protein>
<sequence>MKFLFQIWIGRWVMNYRYINTQTEVPKIPLPRIDKLFDRKLGCSQDYHQMRIATSSRKYTAFRTDKEIYHWCVAPMGLSGMPEVWSQLMRLLFGKFQFVVVYLDDMNTATIYGKFSTRYELNDCMHGALSVYLRQGLQVDKRKTLAIEQFPEPATPKQLLSFLGLAGHYRRFICNFAQIVLPLSELVKKSVPSYSGSDQQHAFVR</sequence>